<dbReference type="Gene3D" id="1.25.10.10">
    <property type="entry name" value="Leucine-rich Repeat Variant"/>
    <property type="match status" value="1"/>
</dbReference>
<dbReference type="SUPFAM" id="SSF48371">
    <property type="entry name" value="ARM repeat"/>
    <property type="match status" value="1"/>
</dbReference>
<dbReference type="InterPro" id="IPR000357">
    <property type="entry name" value="HEAT"/>
</dbReference>
<feature type="region of interest" description="Disordered" evidence="3">
    <location>
        <begin position="576"/>
        <end position="601"/>
    </location>
</feature>
<evidence type="ECO:0000313" key="4">
    <source>
        <dbReference type="EMBL" id="EDV28631.1"/>
    </source>
</evidence>
<dbReference type="KEGG" id="tad:TRIADDRAFT_51742"/>
<proteinExistence type="predicted"/>
<evidence type="ECO:0008006" key="6">
    <source>
        <dbReference type="Google" id="ProtNLM"/>
    </source>
</evidence>
<dbReference type="eggNOG" id="KOG0211">
    <property type="taxonomic scope" value="Eukaryota"/>
</dbReference>
<feature type="repeat" description="HEAT" evidence="2">
    <location>
        <begin position="106"/>
        <end position="144"/>
    </location>
</feature>
<dbReference type="HOGENOM" id="CLU_363432_0_0_1"/>
<evidence type="ECO:0000256" key="2">
    <source>
        <dbReference type="PROSITE-ProRule" id="PRU00103"/>
    </source>
</evidence>
<evidence type="ECO:0000256" key="1">
    <source>
        <dbReference type="ARBA" id="ARBA00022737"/>
    </source>
</evidence>
<dbReference type="GeneID" id="6749048"/>
<dbReference type="CTD" id="6749048"/>
<feature type="compositionally biased region" description="Polar residues" evidence="3">
    <location>
        <begin position="691"/>
        <end position="708"/>
    </location>
</feature>
<dbReference type="OrthoDB" id="340346at2759"/>
<dbReference type="GO" id="GO:0019888">
    <property type="term" value="F:protein phosphatase regulator activity"/>
    <property type="evidence" value="ECO:0000318"/>
    <property type="project" value="GO_Central"/>
</dbReference>
<dbReference type="InterPro" id="IPR039918">
    <property type="entry name" value="PPP4R4"/>
</dbReference>
<dbReference type="OMA" id="WRTERKA"/>
<dbReference type="PhylomeDB" id="B3RKS0"/>
<dbReference type="InterPro" id="IPR011989">
    <property type="entry name" value="ARM-like"/>
</dbReference>
<dbReference type="InterPro" id="IPR021133">
    <property type="entry name" value="HEAT_type_2"/>
</dbReference>
<dbReference type="PANTHER" id="PTHR21467">
    <property type="entry name" value="PROTEIN PHOSPHATASE 4 REGULATORY SUBUNIT 4 PPP4R4"/>
    <property type="match status" value="1"/>
</dbReference>
<feature type="region of interest" description="Disordered" evidence="3">
    <location>
        <begin position="613"/>
        <end position="769"/>
    </location>
</feature>
<dbReference type="Proteomes" id="UP000009022">
    <property type="component" value="Unassembled WGS sequence"/>
</dbReference>
<organism evidence="4 5">
    <name type="scientific">Trichoplax adhaerens</name>
    <name type="common">Trichoplax reptans</name>
    <dbReference type="NCBI Taxonomy" id="10228"/>
    <lineage>
        <taxon>Eukaryota</taxon>
        <taxon>Metazoa</taxon>
        <taxon>Placozoa</taxon>
        <taxon>Uniplacotomia</taxon>
        <taxon>Trichoplacea</taxon>
        <taxon>Trichoplacidae</taxon>
        <taxon>Trichoplax</taxon>
    </lineage>
</organism>
<evidence type="ECO:0000256" key="3">
    <source>
        <dbReference type="SAM" id="MobiDB-lite"/>
    </source>
</evidence>
<dbReference type="AlphaFoldDB" id="B3RKS0"/>
<feature type="compositionally biased region" description="Basic and acidic residues" evidence="3">
    <location>
        <begin position="592"/>
        <end position="601"/>
    </location>
</feature>
<dbReference type="RefSeq" id="XP_002107833.1">
    <property type="nucleotide sequence ID" value="XM_002107797.1"/>
</dbReference>
<evidence type="ECO:0000313" key="5">
    <source>
        <dbReference type="Proteomes" id="UP000009022"/>
    </source>
</evidence>
<dbReference type="GO" id="GO:0008287">
    <property type="term" value="C:protein serine/threonine phosphatase complex"/>
    <property type="evidence" value="ECO:0000318"/>
    <property type="project" value="GO_Central"/>
</dbReference>
<keyword evidence="5" id="KW-1185">Reference proteome</keyword>
<dbReference type="InParanoid" id="B3RKS0"/>
<reference evidence="4 5" key="1">
    <citation type="journal article" date="2008" name="Nature">
        <title>The Trichoplax genome and the nature of placozoans.</title>
        <authorList>
            <person name="Srivastava M."/>
            <person name="Begovic E."/>
            <person name="Chapman J."/>
            <person name="Putnam N.H."/>
            <person name="Hellsten U."/>
            <person name="Kawashima T."/>
            <person name="Kuo A."/>
            <person name="Mitros T."/>
            <person name="Salamov A."/>
            <person name="Carpenter M.L."/>
            <person name="Signorovitch A.Y."/>
            <person name="Moreno M.A."/>
            <person name="Kamm K."/>
            <person name="Grimwood J."/>
            <person name="Schmutz J."/>
            <person name="Shapiro H."/>
            <person name="Grigoriev I.V."/>
            <person name="Buss L.W."/>
            <person name="Schierwater B."/>
            <person name="Dellaporta S.L."/>
            <person name="Rokhsar D.S."/>
        </authorList>
    </citation>
    <scope>NUCLEOTIDE SEQUENCE [LARGE SCALE GENOMIC DNA]</scope>
    <source>
        <strain evidence="4 5">Grell-BS-1999</strain>
    </source>
</reference>
<dbReference type="InterPro" id="IPR016024">
    <property type="entry name" value="ARM-type_fold"/>
</dbReference>
<feature type="compositionally biased region" description="Low complexity" evidence="3">
    <location>
        <begin position="715"/>
        <end position="769"/>
    </location>
</feature>
<gene>
    <name evidence="4" type="ORF">TRIADDRAFT_51742</name>
</gene>
<dbReference type="Pfam" id="PF02985">
    <property type="entry name" value="HEAT"/>
    <property type="match status" value="1"/>
</dbReference>
<sequence length="769" mass="86027">MPSKGNFKMHSAEASSIVNADTFAQHFFPIIQANTDHKDSSVASIWFDNLVFSITIIPRHQLQERVLPMLIDKAKLSQSVASRLSSCLLSGSLARRFDSEWINKNIIPIVKSLCQDVDYEVRGRMCANLPPIIQSLNTADIKRFILPELIELLNDEESSVRIASLACIAEAVDPQDAATKEKIYPTIKHLCELAVDKQDNSLTVISRCYGKLCIGLDANLTKDEKEWLKSFYAKMSTLGLGPSDKVKTPVSNSLLNSNTLKQTSHGVSQDCRINCAYNFPALTVFVNAAAFQSNLAKILKQFCSDPCSTVRKTIACSFHEVAKILEDEASSLYYNLVELLQDQDTEVLRCLIPYLDQSIRSVVKNSTDKNITNLLLALSICERTVIASCKWRLHCELLTSYQCLSKIATSEQIFSQFVPHLFKLLSFASREKVRKEQSNDEIKEPIKNQYVIPVKLAAARTLCVFLRYNTKADQKKEICQRLVDDYGKSDSYLNRSLFVDISKIVLEVFSQKYFKDNFIDVIFQLMSDPVANVKLKICPMLASLKSIMKIPTDHVLMKQLEACVLKMLSSERDKDVSESLRKSSSLSHVKQNVKDKEKEDEERRILLQEKEEEAKVKLATKPKKTNSSKKHNNEKISLKKENNTTKRPSIGVASSISSRPTTLGVSSSSQSSINHNHKSTQAVKLPPAQKDSVTAQSRSKFQVTNVQSEIRKQRSNSTPPLNSPGSSTSSTGTKYPGSRNSVSKSKSSTQSLKSTTSTMKKSNSTTAKR</sequence>
<dbReference type="GO" id="GO:0005829">
    <property type="term" value="C:cytosol"/>
    <property type="evidence" value="ECO:0000318"/>
    <property type="project" value="GO_Central"/>
</dbReference>
<keyword evidence="1" id="KW-0677">Repeat</keyword>
<name>B3RKS0_TRIAD</name>
<feature type="compositionally biased region" description="Basic residues" evidence="3">
    <location>
        <begin position="618"/>
        <end position="630"/>
    </location>
</feature>
<protein>
    <recommendedName>
        <fullName evidence="6">TOG domain-containing protein</fullName>
    </recommendedName>
</protein>
<dbReference type="STRING" id="10228.B3RKS0"/>
<accession>B3RKS0</accession>
<feature type="compositionally biased region" description="Polar residues" evidence="3">
    <location>
        <begin position="652"/>
        <end position="665"/>
    </location>
</feature>
<dbReference type="PROSITE" id="PS50077">
    <property type="entry name" value="HEAT_REPEAT"/>
    <property type="match status" value="2"/>
</dbReference>
<feature type="compositionally biased region" description="Basic and acidic residues" evidence="3">
    <location>
        <begin position="631"/>
        <end position="644"/>
    </location>
</feature>
<dbReference type="PANTHER" id="PTHR21467:SF0">
    <property type="entry name" value="SERINE_THREONINE-PROTEIN PHOSPHATASE 4 REGULATORY SUBUNIT 4"/>
    <property type="match status" value="1"/>
</dbReference>
<feature type="repeat" description="HEAT" evidence="2">
    <location>
        <begin position="145"/>
        <end position="182"/>
    </location>
</feature>
<dbReference type="EMBL" id="DS985241">
    <property type="protein sequence ID" value="EDV28631.1"/>
    <property type="molecule type" value="Genomic_DNA"/>
</dbReference>